<dbReference type="InterPro" id="IPR012337">
    <property type="entry name" value="RNaseH-like_sf"/>
</dbReference>
<dbReference type="STRING" id="106582.ENSMZEP00005006464"/>
<name>A0A3P9B986_9CICH</name>
<evidence type="ECO:0000313" key="3">
    <source>
        <dbReference type="Proteomes" id="UP000265160"/>
    </source>
</evidence>
<protein>
    <recommendedName>
        <fullName evidence="1">TTF-type domain-containing protein</fullName>
    </recommendedName>
</protein>
<dbReference type="PANTHER" id="PTHR45749:SF37">
    <property type="entry name" value="OS05G0311600 PROTEIN"/>
    <property type="match status" value="1"/>
</dbReference>
<dbReference type="GeneTree" id="ENSGT00940000154356"/>
<accession>A0A3P9B986</accession>
<evidence type="ECO:0000259" key="1">
    <source>
        <dbReference type="SMART" id="SM00597"/>
    </source>
</evidence>
<proteinExistence type="predicted"/>
<keyword evidence="3" id="KW-1185">Reference proteome</keyword>
<organism evidence="2 3">
    <name type="scientific">Maylandia zebra</name>
    <name type="common">zebra mbuna</name>
    <dbReference type="NCBI Taxonomy" id="106582"/>
    <lineage>
        <taxon>Eukaryota</taxon>
        <taxon>Metazoa</taxon>
        <taxon>Chordata</taxon>
        <taxon>Craniata</taxon>
        <taxon>Vertebrata</taxon>
        <taxon>Euteleostomi</taxon>
        <taxon>Actinopterygii</taxon>
        <taxon>Neopterygii</taxon>
        <taxon>Teleostei</taxon>
        <taxon>Neoteleostei</taxon>
        <taxon>Acanthomorphata</taxon>
        <taxon>Ovalentaria</taxon>
        <taxon>Cichlomorphae</taxon>
        <taxon>Cichliformes</taxon>
        <taxon>Cichlidae</taxon>
        <taxon>African cichlids</taxon>
        <taxon>Pseudocrenilabrinae</taxon>
        <taxon>Haplochromini</taxon>
        <taxon>Maylandia</taxon>
        <taxon>Maylandia zebra complex</taxon>
    </lineage>
</organism>
<dbReference type="Pfam" id="PF14291">
    <property type="entry name" value="DUF4371"/>
    <property type="match status" value="1"/>
</dbReference>
<reference evidence="2 3" key="1">
    <citation type="journal article" date="2014" name="Nature">
        <title>The genomic substrate for adaptive radiation in African cichlid fish.</title>
        <authorList>
            <person name="Brawand D."/>
            <person name="Wagner C.E."/>
            <person name="Li Y.I."/>
            <person name="Malinsky M."/>
            <person name="Keller I."/>
            <person name="Fan S."/>
            <person name="Simakov O."/>
            <person name="Ng A.Y."/>
            <person name="Lim Z.W."/>
            <person name="Bezault E."/>
            <person name="Turner-Maier J."/>
            <person name="Johnson J."/>
            <person name="Alcazar R."/>
            <person name="Noh H.J."/>
            <person name="Russell P."/>
            <person name="Aken B."/>
            <person name="Alfoldi J."/>
            <person name="Amemiya C."/>
            <person name="Azzouzi N."/>
            <person name="Baroiller J.F."/>
            <person name="Barloy-Hubler F."/>
            <person name="Berlin A."/>
            <person name="Bloomquist R."/>
            <person name="Carleton K.L."/>
            <person name="Conte M.A."/>
            <person name="D'Cotta H."/>
            <person name="Eshel O."/>
            <person name="Gaffney L."/>
            <person name="Galibert F."/>
            <person name="Gante H.F."/>
            <person name="Gnerre S."/>
            <person name="Greuter L."/>
            <person name="Guyon R."/>
            <person name="Haddad N.S."/>
            <person name="Haerty W."/>
            <person name="Harris R.M."/>
            <person name="Hofmann H.A."/>
            <person name="Hourlier T."/>
            <person name="Hulata G."/>
            <person name="Jaffe D.B."/>
            <person name="Lara M."/>
            <person name="Lee A.P."/>
            <person name="MacCallum I."/>
            <person name="Mwaiko S."/>
            <person name="Nikaido M."/>
            <person name="Nishihara H."/>
            <person name="Ozouf-Costaz C."/>
            <person name="Penman D.J."/>
            <person name="Przybylski D."/>
            <person name="Rakotomanga M."/>
            <person name="Renn S.C.P."/>
            <person name="Ribeiro F.J."/>
            <person name="Ron M."/>
            <person name="Salzburger W."/>
            <person name="Sanchez-Pulido L."/>
            <person name="Santos M.E."/>
            <person name="Searle S."/>
            <person name="Sharpe T."/>
            <person name="Swofford R."/>
            <person name="Tan F.J."/>
            <person name="Williams L."/>
            <person name="Young S."/>
            <person name="Yin S."/>
            <person name="Okada N."/>
            <person name="Kocher T.D."/>
            <person name="Miska E.A."/>
            <person name="Lander E.S."/>
            <person name="Venkatesh B."/>
            <person name="Fernald R.D."/>
            <person name="Meyer A."/>
            <person name="Ponting C.P."/>
            <person name="Streelman J.T."/>
            <person name="Lindblad-Toh K."/>
            <person name="Seehausen O."/>
            <person name="Di Palma F."/>
        </authorList>
    </citation>
    <scope>NUCLEOTIDE SEQUENCE</scope>
</reference>
<dbReference type="Ensembl" id="ENSMZET00005006762.1">
    <property type="protein sequence ID" value="ENSMZEP00005006464.1"/>
    <property type="gene ID" value="ENSMZEG00005004988.1"/>
</dbReference>
<dbReference type="InterPro" id="IPR025398">
    <property type="entry name" value="DUF4371"/>
</dbReference>
<dbReference type="GO" id="GO:0046983">
    <property type="term" value="F:protein dimerization activity"/>
    <property type="evidence" value="ECO:0007669"/>
    <property type="project" value="InterPro"/>
</dbReference>
<dbReference type="PANTHER" id="PTHR45749">
    <property type="match status" value="1"/>
</dbReference>
<dbReference type="InterPro" id="IPR008906">
    <property type="entry name" value="HATC_C_dom"/>
</dbReference>
<dbReference type="SUPFAM" id="SSF53098">
    <property type="entry name" value="Ribonuclease H-like"/>
    <property type="match status" value="1"/>
</dbReference>
<evidence type="ECO:0000313" key="2">
    <source>
        <dbReference type="Ensembl" id="ENSMZEP00005006464.1"/>
    </source>
</evidence>
<feature type="domain" description="TTF-type" evidence="1">
    <location>
        <begin position="62"/>
        <end position="148"/>
    </location>
</feature>
<reference evidence="2" key="3">
    <citation type="submission" date="2025-09" db="UniProtKB">
        <authorList>
            <consortium name="Ensembl"/>
        </authorList>
    </citation>
    <scope>IDENTIFICATION</scope>
</reference>
<dbReference type="InterPro" id="IPR006580">
    <property type="entry name" value="Znf_TTF"/>
</dbReference>
<dbReference type="SMART" id="SM00597">
    <property type="entry name" value="ZnF_TTF"/>
    <property type="match status" value="1"/>
</dbReference>
<sequence length="744" mass="85233">MSFFLTILSAGRLAYDVWQSTLVQSATSSKPHDLAATALAWGAGMRIRVSPFIFPRTVHGEKRRAFSKTWYSQHKWLEYSQSRDSVYCFACRYFSIPNASETPFTSHEGYSNWKKAMYKDGGFKGHEKSEGHTNAMYAWSEHQKNILTDSSVLEENRIYIKTVAEVVLLTAMQNLSQRGHLETDTSQNKGNFLELMELLSKHNPLIAKKMKAAGNAKYTSNTIQNEVIECLSEMVREDIIREVKESEYFSVIADETKDLKKTEQLSLVLRYYYNGAVQESFLEFQRASQLDAAGLTQNIIQCLERYGLEYRSNLVGQGYDGASVMAGKCRGVAARIKTEAKHAFYVHCNAHCLNLVIVDAVKSVPEAHCFFSLLQKLYVYMSGSYVHQKWITVQKDMYPEAPRELQRLSDTRWACRYSACKTVMDRLPAILRVLHEIDLENSGDRSVEARGLLAQIDLTFIGNLSTFRKILGEIKLLSDVLQSPSLDLAKAVDLIHALQDTLDQYRSESCFDELWQDAMDIAEQCTVASETVKRRVQRESLRLKGYFVDSPIGQHRCKEDDKDKFKREVFYPILDHVHAEMEKRFNKTNCDIMRGIQALNPKSKSFLSEEIVVSLAGLYDCDIEDLKHELYQARKVVQRRAGCGNELSSILGFTTFLESYKEVFHQLFRLCRIALALPVSSATCERSFSVLKLIKNHLRTTMTDERLSNIGVLSIERKRARSLSLDDFVTRFATRHCNRRIYLF</sequence>
<dbReference type="Pfam" id="PF05699">
    <property type="entry name" value="Dimer_Tnp_hAT"/>
    <property type="match status" value="1"/>
</dbReference>
<dbReference type="Proteomes" id="UP000265160">
    <property type="component" value="LG8"/>
</dbReference>
<reference evidence="2" key="2">
    <citation type="submission" date="2025-08" db="UniProtKB">
        <authorList>
            <consortium name="Ensembl"/>
        </authorList>
    </citation>
    <scope>IDENTIFICATION</scope>
</reference>
<dbReference type="AlphaFoldDB" id="A0A3P9B986"/>